<dbReference type="Proteomes" id="UP001162164">
    <property type="component" value="Unassembled WGS sequence"/>
</dbReference>
<sequence>MNIPSVTANIGNDLQLFIHKDIKLYFGESIALYFQFLGYYTSTLFVPVFLGFLQLLVSSESIPFFCVFNVVWVTLVLEISGNNACSWTLLNYTECGQGTIVGVGLMIYAQQC</sequence>
<feature type="transmembrane region" description="Helical" evidence="6">
    <location>
        <begin position="30"/>
        <end position="56"/>
    </location>
</feature>
<protein>
    <recommendedName>
        <fullName evidence="6">Anoctamin</fullName>
    </recommendedName>
</protein>
<feature type="transmembrane region" description="Helical" evidence="6">
    <location>
        <begin position="62"/>
        <end position="80"/>
    </location>
</feature>
<reference evidence="8" key="1">
    <citation type="journal article" date="2023" name="Insect Mol. Biol.">
        <title>Genome sequencing provides insights into the evolution of gene families encoding plant cell wall-degrading enzymes in longhorned beetles.</title>
        <authorList>
            <person name="Shin N.R."/>
            <person name="Okamura Y."/>
            <person name="Kirsch R."/>
            <person name="Pauchet Y."/>
        </authorList>
    </citation>
    <scope>NUCLEOTIDE SEQUENCE</scope>
    <source>
        <strain evidence="8">MMC_N1</strain>
    </source>
</reference>
<dbReference type="InterPro" id="IPR007632">
    <property type="entry name" value="Anoctamin"/>
</dbReference>
<gene>
    <name evidence="8" type="ORF">NQ317_002697</name>
</gene>
<dbReference type="PANTHER" id="PTHR12308">
    <property type="entry name" value="ANOCTAMIN"/>
    <property type="match status" value="1"/>
</dbReference>
<evidence type="ECO:0000259" key="7">
    <source>
        <dbReference type="Pfam" id="PF04547"/>
    </source>
</evidence>
<comment type="caution">
    <text evidence="8">The sequence shown here is derived from an EMBL/GenBank/DDBJ whole genome shotgun (WGS) entry which is preliminary data.</text>
</comment>
<dbReference type="PANTHER" id="PTHR12308:SF74">
    <property type="entry name" value="ANOCTAMIN"/>
    <property type="match status" value="1"/>
</dbReference>
<dbReference type="InterPro" id="IPR049452">
    <property type="entry name" value="Anoctamin_TM"/>
</dbReference>
<organism evidence="8 9">
    <name type="scientific">Molorchus minor</name>
    <dbReference type="NCBI Taxonomy" id="1323400"/>
    <lineage>
        <taxon>Eukaryota</taxon>
        <taxon>Metazoa</taxon>
        <taxon>Ecdysozoa</taxon>
        <taxon>Arthropoda</taxon>
        <taxon>Hexapoda</taxon>
        <taxon>Insecta</taxon>
        <taxon>Pterygota</taxon>
        <taxon>Neoptera</taxon>
        <taxon>Endopterygota</taxon>
        <taxon>Coleoptera</taxon>
        <taxon>Polyphaga</taxon>
        <taxon>Cucujiformia</taxon>
        <taxon>Chrysomeloidea</taxon>
        <taxon>Cerambycidae</taxon>
        <taxon>Lamiinae</taxon>
        <taxon>Monochamini</taxon>
        <taxon>Molorchus</taxon>
    </lineage>
</organism>
<evidence type="ECO:0000256" key="4">
    <source>
        <dbReference type="ARBA" id="ARBA00022989"/>
    </source>
</evidence>
<evidence type="ECO:0000256" key="6">
    <source>
        <dbReference type="RuleBase" id="RU280814"/>
    </source>
</evidence>
<keyword evidence="9" id="KW-1185">Reference proteome</keyword>
<evidence type="ECO:0000256" key="1">
    <source>
        <dbReference type="ARBA" id="ARBA00004141"/>
    </source>
</evidence>
<evidence type="ECO:0000256" key="3">
    <source>
        <dbReference type="ARBA" id="ARBA00022692"/>
    </source>
</evidence>
<evidence type="ECO:0000256" key="2">
    <source>
        <dbReference type="ARBA" id="ARBA00009671"/>
    </source>
</evidence>
<feature type="domain" description="Anoctamin transmembrane" evidence="7">
    <location>
        <begin position="22"/>
        <end position="78"/>
    </location>
</feature>
<evidence type="ECO:0000256" key="5">
    <source>
        <dbReference type="ARBA" id="ARBA00023136"/>
    </source>
</evidence>
<comment type="similarity">
    <text evidence="2 6">Belongs to the anoctamin family.</text>
</comment>
<dbReference type="EMBL" id="JAPWTJ010001752">
    <property type="protein sequence ID" value="KAJ8969670.1"/>
    <property type="molecule type" value="Genomic_DNA"/>
</dbReference>
<name>A0ABQ9J0T9_9CUCU</name>
<comment type="caution">
    <text evidence="6">Lacks conserved residue(s) required for the propagation of feature annotation.</text>
</comment>
<dbReference type="Pfam" id="PF04547">
    <property type="entry name" value="Anoctamin"/>
    <property type="match status" value="1"/>
</dbReference>
<keyword evidence="4 6" id="KW-1133">Transmembrane helix</keyword>
<evidence type="ECO:0000313" key="8">
    <source>
        <dbReference type="EMBL" id="KAJ8969670.1"/>
    </source>
</evidence>
<keyword evidence="3 6" id="KW-0812">Transmembrane</keyword>
<accession>A0ABQ9J0T9</accession>
<comment type="subcellular location">
    <subcellularLocation>
        <location evidence="1 6">Membrane</location>
        <topology evidence="1 6">Multi-pass membrane protein</topology>
    </subcellularLocation>
</comment>
<evidence type="ECO:0000313" key="9">
    <source>
        <dbReference type="Proteomes" id="UP001162164"/>
    </source>
</evidence>
<keyword evidence="5 6" id="KW-0472">Membrane</keyword>
<proteinExistence type="inferred from homology"/>